<name>A0A4R3LX13_9HYPH</name>
<keyword evidence="4" id="KW-1185">Reference proteome</keyword>
<evidence type="ECO:0000259" key="2">
    <source>
        <dbReference type="Pfam" id="PF07331"/>
    </source>
</evidence>
<organism evidence="3 4">
    <name type="scientific">Aquabacter spiritensis</name>
    <dbReference type="NCBI Taxonomy" id="933073"/>
    <lineage>
        <taxon>Bacteria</taxon>
        <taxon>Pseudomonadati</taxon>
        <taxon>Pseudomonadota</taxon>
        <taxon>Alphaproteobacteria</taxon>
        <taxon>Hyphomicrobiales</taxon>
        <taxon>Xanthobacteraceae</taxon>
        <taxon>Aquabacter</taxon>
    </lineage>
</organism>
<feature type="domain" description="DUF1468" evidence="2">
    <location>
        <begin position="13"/>
        <end position="147"/>
    </location>
</feature>
<dbReference type="RefSeq" id="WP_420808953.1">
    <property type="nucleotide sequence ID" value="NZ_SMAI01000005.1"/>
</dbReference>
<proteinExistence type="predicted"/>
<keyword evidence="1" id="KW-0472">Membrane</keyword>
<evidence type="ECO:0000313" key="3">
    <source>
        <dbReference type="EMBL" id="TCT05103.1"/>
    </source>
</evidence>
<sequence length="155" mass="15974">MQIKSKPDGPGMLVAAGLLALAGIIFWDTTQLAQRTVYGLGPEAAPRVVAAGLALLAVANFVQALRGALPSRGTADRRPLLLIVGGMAALMAVLTFGGGYILATAILFTATATAFGRRAYAADFAIGLAVGVATYLLFAKLLTLSLPMGPLERLF</sequence>
<feature type="transmembrane region" description="Helical" evidence="1">
    <location>
        <begin position="120"/>
        <end position="138"/>
    </location>
</feature>
<feature type="transmembrane region" description="Helical" evidence="1">
    <location>
        <begin position="81"/>
        <end position="108"/>
    </location>
</feature>
<feature type="transmembrane region" description="Helical" evidence="1">
    <location>
        <begin position="12"/>
        <end position="29"/>
    </location>
</feature>
<dbReference type="InterPro" id="IPR009936">
    <property type="entry name" value="DUF1468"/>
</dbReference>
<dbReference type="Proteomes" id="UP000294664">
    <property type="component" value="Unassembled WGS sequence"/>
</dbReference>
<feature type="transmembrane region" description="Helical" evidence="1">
    <location>
        <begin position="49"/>
        <end position="69"/>
    </location>
</feature>
<accession>A0A4R3LX13</accession>
<reference evidence="3 4" key="1">
    <citation type="submission" date="2019-03" db="EMBL/GenBank/DDBJ databases">
        <title>Genomic Encyclopedia of Type Strains, Phase IV (KMG-IV): sequencing the most valuable type-strain genomes for metagenomic binning, comparative biology and taxonomic classification.</title>
        <authorList>
            <person name="Goeker M."/>
        </authorList>
    </citation>
    <scope>NUCLEOTIDE SEQUENCE [LARGE SCALE GENOMIC DNA]</scope>
    <source>
        <strain evidence="3 4">DSM 9035</strain>
    </source>
</reference>
<gene>
    <name evidence="3" type="ORF">EDC64_105134</name>
</gene>
<evidence type="ECO:0000313" key="4">
    <source>
        <dbReference type="Proteomes" id="UP000294664"/>
    </source>
</evidence>
<protein>
    <submittedName>
        <fullName evidence="3">Putative tricarboxylic transport membrane protein</fullName>
    </submittedName>
</protein>
<dbReference type="Pfam" id="PF07331">
    <property type="entry name" value="TctB"/>
    <property type="match status" value="1"/>
</dbReference>
<keyword evidence="1" id="KW-0812">Transmembrane</keyword>
<comment type="caution">
    <text evidence="3">The sequence shown here is derived from an EMBL/GenBank/DDBJ whole genome shotgun (WGS) entry which is preliminary data.</text>
</comment>
<dbReference type="AlphaFoldDB" id="A0A4R3LX13"/>
<dbReference type="EMBL" id="SMAI01000005">
    <property type="protein sequence ID" value="TCT05103.1"/>
    <property type="molecule type" value="Genomic_DNA"/>
</dbReference>
<evidence type="ECO:0000256" key="1">
    <source>
        <dbReference type="SAM" id="Phobius"/>
    </source>
</evidence>
<keyword evidence="1" id="KW-1133">Transmembrane helix</keyword>